<feature type="chain" id="PRO_5046222874" evidence="5">
    <location>
        <begin position="27"/>
        <end position="324"/>
    </location>
</feature>
<evidence type="ECO:0000256" key="3">
    <source>
        <dbReference type="ARBA" id="ARBA00022448"/>
    </source>
</evidence>
<evidence type="ECO:0000256" key="5">
    <source>
        <dbReference type="SAM" id="SignalP"/>
    </source>
</evidence>
<evidence type="ECO:0000256" key="4">
    <source>
        <dbReference type="ARBA" id="ARBA00022729"/>
    </source>
</evidence>
<dbReference type="PANTHER" id="PTHR30532:SF1">
    <property type="entry name" value="IRON(3+)-HYDROXAMATE-BINDING PROTEIN FHUD"/>
    <property type="match status" value="1"/>
</dbReference>
<keyword evidence="4 5" id="KW-0732">Signal</keyword>
<comment type="caution">
    <text evidence="7">The sequence shown here is derived from an EMBL/GenBank/DDBJ whole genome shotgun (WGS) entry which is preliminary data.</text>
</comment>
<dbReference type="RefSeq" id="WP_344567599.1">
    <property type="nucleotide sequence ID" value="NZ_BAAARJ010000012.1"/>
</dbReference>
<evidence type="ECO:0000313" key="7">
    <source>
        <dbReference type="EMBL" id="GAA2621092.1"/>
    </source>
</evidence>
<gene>
    <name evidence="7" type="primary">cdtB</name>
    <name evidence="7" type="ORF">GCM10009863_38930</name>
</gene>
<evidence type="ECO:0000256" key="1">
    <source>
        <dbReference type="ARBA" id="ARBA00004196"/>
    </source>
</evidence>
<feature type="domain" description="Fe/B12 periplasmic-binding" evidence="6">
    <location>
        <begin position="56"/>
        <end position="324"/>
    </location>
</feature>
<keyword evidence="3" id="KW-0813">Transport</keyword>
<proteinExistence type="inferred from homology"/>
<comment type="subcellular location">
    <subcellularLocation>
        <location evidence="1">Cell envelope</location>
    </subcellularLocation>
</comment>
<dbReference type="CDD" id="cd01146">
    <property type="entry name" value="FhuD"/>
    <property type="match status" value="1"/>
</dbReference>
<accession>A0ABP6CIE9</accession>
<comment type="similarity">
    <text evidence="2">Belongs to the bacterial solute-binding protein 8 family.</text>
</comment>
<name>A0ABP6CIE9_9ACTN</name>
<reference evidence="8" key="1">
    <citation type="journal article" date="2019" name="Int. J. Syst. Evol. Microbiol.">
        <title>The Global Catalogue of Microorganisms (GCM) 10K type strain sequencing project: providing services to taxonomists for standard genome sequencing and annotation.</title>
        <authorList>
            <consortium name="The Broad Institute Genomics Platform"/>
            <consortium name="The Broad Institute Genome Sequencing Center for Infectious Disease"/>
            <person name="Wu L."/>
            <person name="Ma J."/>
        </authorList>
    </citation>
    <scope>NUCLEOTIDE SEQUENCE [LARGE SCALE GENOMIC DNA]</scope>
    <source>
        <strain evidence="8">JCM 16373</strain>
    </source>
</reference>
<evidence type="ECO:0000259" key="6">
    <source>
        <dbReference type="PROSITE" id="PS50983"/>
    </source>
</evidence>
<dbReference type="PROSITE" id="PS50983">
    <property type="entry name" value="FE_B12_PBP"/>
    <property type="match status" value="1"/>
</dbReference>
<keyword evidence="8" id="KW-1185">Reference proteome</keyword>
<dbReference type="SUPFAM" id="SSF53807">
    <property type="entry name" value="Helical backbone' metal receptor"/>
    <property type="match status" value="1"/>
</dbReference>
<dbReference type="Proteomes" id="UP001501447">
    <property type="component" value="Unassembled WGS sequence"/>
</dbReference>
<sequence length="324" mass="33879">MRRLLLTASAATTMALALTGCGTTEAAPGSSDKSSGRITLTDATGAKVTLDGPAKKVVGTEWDVVEHLISLGVEPAGVADVKGYKTWNSAVPLKSTPEDIGTRGEPSMDTVASLEPDLIVATTDLPTSAVKQLRKVAPVLAVRSADTSGQIAQMNKNLDLIAEATGKKQRADTVKKKFAAKIAAGRKALKDAGRDGTKIAFADGYVTANQVSIRSYTSRSLIGAVNEELGLENAWKAKGDKKYGLATTDVEGLTGLGDVPFAHIAAEEDSSDPFGHELTKNATWKSLPFVKNDDVHRLPGGIWMFGGPGAMGAYADAIVDALKK</sequence>
<evidence type="ECO:0000313" key="8">
    <source>
        <dbReference type="Proteomes" id="UP001501447"/>
    </source>
</evidence>
<dbReference type="PROSITE" id="PS51257">
    <property type="entry name" value="PROKAR_LIPOPROTEIN"/>
    <property type="match status" value="1"/>
</dbReference>
<dbReference type="Pfam" id="PF01497">
    <property type="entry name" value="Peripla_BP_2"/>
    <property type="match status" value="1"/>
</dbReference>
<organism evidence="7 8">
    <name type="scientific">Streptomyces axinellae</name>
    <dbReference type="NCBI Taxonomy" id="552788"/>
    <lineage>
        <taxon>Bacteria</taxon>
        <taxon>Bacillati</taxon>
        <taxon>Actinomycetota</taxon>
        <taxon>Actinomycetes</taxon>
        <taxon>Kitasatosporales</taxon>
        <taxon>Streptomycetaceae</taxon>
        <taxon>Streptomyces</taxon>
    </lineage>
</organism>
<protein>
    <submittedName>
        <fullName evidence="7">Siderophore ABC transporter substrate-binding protein CdtB</fullName>
    </submittedName>
</protein>
<evidence type="ECO:0000256" key="2">
    <source>
        <dbReference type="ARBA" id="ARBA00008814"/>
    </source>
</evidence>
<dbReference type="PANTHER" id="PTHR30532">
    <property type="entry name" value="IRON III DICITRATE-BINDING PERIPLASMIC PROTEIN"/>
    <property type="match status" value="1"/>
</dbReference>
<feature type="signal peptide" evidence="5">
    <location>
        <begin position="1"/>
        <end position="26"/>
    </location>
</feature>
<dbReference type="InterPro" id="IPR051313">
    <property type="entry name" value="Bact_iron-sidero_bind"/>
</dbReference>
<dbReference type="EMBL" id="BAAARJ010000012">
    <property type="protein sequence ID" value="GAA2621092.1"/>
    <property type="molecule type" value="Genomic_DNA"/>
</dbReference>
<dbReference type="Gene3D" id="3.40.50.1980">
    <property type="entry name" value="Nitrogenase molybdenum iron protein domain"/>
    <property type="match status" value="2"/>
</dbReference>
<dbReference type="InterPro" id="IPR002491">
    <property type="entry name" value="ABC_transptr_periplasmic_BD"/>
</dbReference>